<dbReference type="PANTHER" id="PTHR10715">
    <property type="entry name" value="60S RIBOSOMAL PROTEIN L6"/>
    <property type="match status" value="1"/>
</dbReference>
<evidence type="ECO:0000256" key="4">
    <source>
        <dbReference type="RuleBase" id="RU000662"/>
    </source>
</evidence>
<protein>
    <recommendedName>
        <fullName evidence="4">60S ribosomal protein L6</fullName>
    </recommendedName>
</protein>
<sequence length="301" mass="32956">MDGLALRLLLLNFAQLKDKSLISPLPGLVSLFRHCAVVVVDAHDDHHVYSDTSCLNTHLRSTEMAPLNSSLIPGVSRLSRGSVYAKKGLFKKAKLVAPKKAEAAATTKSVPMKGTKNGKTRTVSLTKAPRFYPTEDVMLPKKSRKTHHAPTVRSSITPGTVLILLAGRFRGKRVVFLKALESGLLLVTGPYKVNGIPIRRVNQAYVIATSTKLDMSNVTVDAKFTDEYFKAAKDTKKKATAAELFGEGETGKKLIGAERLADQKTVDTQLVAVIKKTFKLNSYLRSTFSLSKGQYPHAMKF</sequence>
<dbReference type="EMBL" id="JAFCIX010000388">
    <property type="protein sequence ID" value="KAH6592212.1"/>
    <property type="molecule type" value="Genomic_DNA"/>
</dbReference>
<organism evidence="5 6">
    <name type="scientific">Batrachochytrium salamandrivorans</name>
    <dbReference type="NCBI Taxonomy" id="1357716"/>
    <lineage>
        <taxon>Eukaryota</taxon>
        <taxon>Fungi</taxon>
        <taxon>Fungi incertae sedis</taxon>
        <taxon>Chytridiomycota</taxon>
        <taxon>Chytridiomycota incertae sedis</taxon>
        <taxon>Chytridiomycetes</taxon>
        <taxon>Rhizophydiales</taxon>
        <taxon>Rhizophydiales incertae sedis</taxon>
        <taxon>Batrachochytrium</taxon>
    </lineage>
</organism>
<evidence type="ECO:0000256" key="1">
    <source>
        <dbReference type="ARBA" id="ARBA00010592"/>
    </source>
</evidence>
<dbReference type="SUPFAM" id="SSF50104">
    <property type="entry name" value="Translation proteins SH3-like domain"/>
    <property type="match status" value="1"/>
</dbReference>
<dbReference type="PROSITE" id="PS01170">
    <property type="entry name" value="RIBOSOMAL_L6E"/>
    <property type="match status" value="1"/>
</dbReference>
<dbReference type="Pfam" id="PF01159">
    <property type="entry name" value="Ribosomal_L6e"/>
    <property type="match status" value="1"/>
</dbReference>
<dbReference type="InterPro" id="IPR041997">
    <property type="entry name" value="Ribosomal_eL6_KOW"/>
</dbReference>
<reference evidence="5 6" key="1">
    <citation type="submission" date="2021-02" db="EMBL/GenBank/DDBJ databases">
        <title>Variation within the Batrachochytrium salamandrivorans European outbreak.</title>
        <authorList>
            <person name="Kelly M."/>
            <person name="Pasmans F."/>
            <person name="Shea T.P."/>
            <person name="Munoz J.F."/>
            <person name="Carranza S."/>
            <person name="Cuomo C.A."/>
            <person name="Martel A."/>
        </authorList>
    </citation>
    <scope>NUCLEOTIDE SEQUENCE [LARGE SCALE GENOMIC DNA]</scope>
    <source>
        <strain evidence="5 6">AMFP18/2</strain>
    </source>
</reference>
<dbReference type="Proteomes" id="UP001648503">
    <property type="component" value="Unassembled WGS sequence"/>
</dbReference>
<accession>A0ABQ8F4U0</accession>
<name>A0ABQ8F4U0_9FUNG</name>
<proteinExistence type="inferred from homology"/>
<evidence type="ECO:0000313" key="6">
    <source>
        <dbReference type="Proteomes" id="UP001648503"/>
    </source>
</evidence>
<dbReference type="InterPro" id="IPR014722">
    <property type="entry name" value="Rib_uL2_dom2"/>
</dbReference>
<dbReference type="Gene3D" id="2.30.30.30">
    <property type="match status" value="1"/>
</dbReference>
<evidence type="ECO:0000256" key="2">
    <source>
        <dbReference type="ARBA" id="ARBA00022980"/>
    </source>
</evidence>
<gene>
    <name evidence="5" type="ORF">BASA50_008202</name>
</gene>
<keyword evidence="6" id="KW-1185">Reference proteome</keyword>
<keyword evidence="3 4" id="KW-0687">Ribonucleoprotein</keyword>
<comment type="similarity">
    <text evidence="1 4">Belongs to the eukaryotic ribosomal protein eL6 family.</text>
</comment>
<comment type="caution">
    <text evidence="5">The sequence shown here is derived from an EMBL/GenBank/DDBJ whole genome shotgun (WGS) entry which is preliminary data.</text>
</comment>
<keyword evidence="2 4" id="KW-0689">Ribosomal protein</keyword>
<dbReference type="InterPro" id="IPR000915">
    <property type="entry name" value="60S_ribosomal_eL6"/>
</dbReference>
<dbReference type="PANTHER" id="PTHR10715:SF0">
    <property type="entry name" value="LARGE RIBOSOMAL SUBUNIT PROTEIN EL6"/>
    <property type="match status" value="1"/>
</dbReference>
<evidence type="ECO:0000313" key="5">
    <source>
        <dbReference type="EMBL" id="KAH6592212.1"/>
    </source>
</evidence>
<dbReference type="InterPro" id="IPR049633">
    <property type="entry name" value="Ribosomal_eL6_CS"/>
</dbReference>
<dbReference type="InterPro" id="IPR008991">
    <property type="entry name" value="Translation_prot_SH3-like_sf"/>
</dbReference>
<evidence type="ECO:0000256" key="3">
    <source>
        <dbReference type="ARBA" id="ARBA00023274"/>
    </source>
</evidence>
<dbReference type="CDD" id="cd13156">
    <property type="entry name" value="KOW_RPL6"/>
    <property type="match status" value="1"/>
</dbReference>